<dbReference type="EMBL" id="JAVRQU010000020">
    <property type="protein sequence ID" value="KAK5691896.1"/>
    <property type="molecule type" value="Genomic_DNA"/>
</dbReference>
<evidence type="ECO:0000313" key="2">
    <source>
        <dbReference type="EMBL" id="KAK5691896.1"/>
    </source>
</evidence>
<dbReference type="AlphaFoldDB" id="A0AAN7VZ90"/>
<dbReference type="Proteomes" id="UP001310594">
    <property type="component" value="Unassembled WGS sequence"/>
</dbReference>
<reference evidence="2" key="1">
    <citation type="submission" date="2023-08" db="EMBL/GenBank/DDBJ databases">
        <title>Black Yeasts Isolated from many extreme environments.</title>
        <authorList>
            <person name="Coleine C."/>
            <person name="Stajich J.E."/>
            <person name="Selbmann L."/>
        </authorList>
    </citation>
    <scope>NUCLEOTIDE SEQUENCE</scope>
    <source>
        <strain evidence="2">CCFEE 5810</strain>
    </source>
</reference>
<feature type="region of interest" description="Disordered" evidence="1">
    <location>
        <begin position="1"/>
        <end position="20"/>
    </location>
</feature>
<proteinExistence type="predicted"/>
<accession>A0AAN7VZ90</accession>
<protein>
    <submittedName>
        <fullName evidence="2">Uncharacterized protein</fullName>
    </submittedName>
</protein>
<organism evidence="2 3">
    <name type="scientific">Elasticomyces elasticus</name>
    <dbReference type="NCBI Taxonomy" id="574655"/>
    <lineage>
        <taxon>Eukaryota</taxon>
        <taxon>Fungi</taxon>
        <taxon>Dikarya</taxon>
        <taxon>Ascomycota</taxon>
        <taxon>Pezizomycotina</taxon>
        <taxon>Dothideomycetes</taxon>
        <taxon>Dothideomycetidae</taxon>
        <taxon>Mycosphaerellales</taxon>
        <taxon>Teratosphaeriaceae</taxon>
        <taxon>Elasticomyces</taxon>
    </lineage>
</organism>
<gene>
    <name evidence="2" type="ORF">LTR97_011067</name>
</gene>
<evidence type="ECO:0000256" key="1">
    <source>
        <dbReference type="SAM" id="MobiDB-lite"/>
    </source>
</evidence>
<evidence type="ECO:0000313" key="3">
    <source>
        <dbReference type="Proteomes" id="UP001310594"/>
    </source>
</evidence>
<name>A0AAN7VZ90_9PEZI</name>
<sequence length="543" mass="61913">MLLARRSTTPPPPYQPAVPHFDEETSQEFAGEAKYLDSKTDQKELLRAYPELKLNEMVHPVGSFDNSDIIAMAHYPTYTTKRSINDQSIANLTNPCIKWIDDNISTLKAGDIFPFNYCPGRLKRKGADDPVVRRTFGSDGTEVMDRSFIRKWSRSKAKIGIIFGKGNAVRYKSLFSAVPNRSGRLPICLSQQKMYYEEVHAYIELDDAGDAYRITFLVYHPEAHIIDSIPFAAREIRRRIGTGSGSLDDFVVITRSDRPVDTSTQDLTPTGLVDFVVSKFMLLEAQLGIQLTEDDVPTDLRPHIAFSLPFELDYNLNDCELPFGKCALVVYLIARFDRQGIPLPNHLRSLPPNILAILRGPLLYPAQSVLMPVLLFALSQLGDVAKKRLTEKLLKTWTTMVWDEMKILFSNQPELFMTHENFPVRPRLGAHSLWPNIRVLCFREVSAYRLDNTNDLALLELVKKHHYNIQRIHFRRKDRPVGPKGSRRKHRGYIPEAWAWGQGAGLGEAFNAVEILKLMASPYEKMQEPDGKEKEPRFLKSII</sequence>
<comment type="caution">
    <text evidence="2">The sequence shown here is derived from an EMBL/GenBank/DDBJ whole genome shotgun (WGS) entry which is preliminary data.</text>
</comment>